<dbReference type="AlphaFoldDB" id="A0A0N0BKT0"/>
<organism evidence="1 2">
    <name type="scientific">Melipona quadrifasciata</name>
    <dbReference type="NCBI Taxonomy" id="166423"/>
    <lineage>
        <taxon>Eukaryota</taxon>
        <taxon>Metazoa</taxon>
        <taxon>Ecdysozoa</taxon>
        <taxon>Arthropoda</taxon>
        <taxon>Hexapoda</taxon>
        <taxon>Insecta</taxon>
        <taxon>Pterygota</taxon>
        <taxon>Neoptera</taxon>
        <taxon>Endopterygota</taxon>
        <taxon>Hymenoptera</taxon>
        <taxon>Apocrita</taxon>
        <taxon>Aculeata</taxon>
        <taxon>Apoidea</taxon>
        <taxon>Anthophila</taxon>
        <taxon>Apidae</taxon>
        <taxon>Melipona</taxon>
    </lineage>
</organism>
<dbReference type="OrthoDB" id="10275868at2759"/>
<keyword evidence="2" id="KW-1185">Reference proteome</keyword>
<evidence type="ECO:0000313" key="2">
    <source>
        <dbReference type="Proteomes" id="UP000053105"/>
    </source>
</evidence>
<protein>
    <submittedName>
        <fullName evidence="1">Uncharacterized protein</fullName>
    </submittedName>
</protein>
<dbReference type="EMBL" id="KQ435692">
    <property type="protein sequence ID" value="KOX81034.1"/>
    <property type="molecule type" value="Genomic_DNA"/>
</dbReference>
<sequence length="178" mass="20801">MATRAADIRLHKVKQGGWTVVERHQTRPSCFAGVRGKKESIWREDRAEREVIYGTLRCILDQPWDDDDSRSGGWQANKSWLTVWEPLPICCSLRVWGMPSVKPLLPPRIYVDVDDLYLQHCGPCLAYRANVILQADQNQIRSRTKIDCFRIPSNLYIGFDRFMTLLFFMYFLRCTLSK</sequence>
<proteinExistence type="predicted"/>
<evidence type="ECO:0000313" key="1">
    <source>
        <dbReference type="EMBL" id="KOX81034.1"/>
    </source>
</evidence>
<gene>
    <name evidence="1" type="ORF">WN51_09959</name>
</gene>
<name>A0A0N0BKT0_9HYME</name>
<dbReference type="Proteomes" id="UP000053105">
    <property type="component" value="Unassembled WGS sequence"/>
</dbReference>
<accession>A0A0N0BKT0</accession>
<reference evidence="1 2" key="1">
    <citation type="submission" date="2015-07" db="EMBL/GenBank/DDBJ databases">
        <title>The genome of Melipona quadrifasciata.</title>
        <authorList>
            <person name="Pan H."/>
            <person name="Kapheim K."/>
        </authorList>
    </citation>
    <scope>NUCLEOTIDE SEQUENCE [LARGE SCALE GENOMIC DNA]</scope>
    <source>
        <strain evidence="1">0111107301</strain>
        <tissue evidence="1">Whole body</tissue>
    </source>
</reference>